<organism evidence="2 4">
    <name type="scientific">Aspergillus hiratsukae</name>
    <dbReference type="NCBI Taxonomy" id="1194566"/>
    <lineage>
        <taxon>Eukaryota</taxon>
        <taxon>Fungi</taxon>
        <taxon>Dikarya</taxon>
        <taxon>Ascomycota</taxon>
        <taxon>Pezizomycotina</taxon>
        <taxon>Eurotiomycetes</taxon>
        <taxon>Eurotiomycetidae</taxon>
        <taxon>Eurotiales</taxon>
        <taxon>Aspergillaceae</taxon>
        <taxon>Aspergillus</taxon>
        <taxon>Aspergillus subgen. Fumigati</taxon>
    </lineage>
</organism>
<evidence type="ECO:0000313" key="4">
    <source>
        <dbReference type="Proteomes" id="UP000662466"/>
    </source>
</evidence>
<dbReference type="EMBL" id="JACBAD010002075">
    <property type="protein sequence ID" value="KAF7118156.1"/>
    <property type="molecule type" value="Genomic_DNA"/>
</dbReference>
<dbReference type="EMBL" id="JACBAF010002143">
    <property type="protein sequence ID" value="KAF7166377.1"/>
    <property type="molecule type" value="Genomic_DNA"/>
</dbReference>
<reference evidence="2" key="1">
    <citation type="submission" date="2020-06" db="EMBL/GenBank/DDBJ databases">
        <title>Draft genome sequences of strains closely related to Aspergillus parafelis and Aspergillus hiratsukae.</title>
        <authorList>
            <person name="Dos Santos R.A.C."/>
            <person name="Rivero-Menendez O."/>
            <person name="Steenwyk J.L."/>
            <person name="Mead M.E."/>
            <person name="Goldman G.H."/>
            <person name="Alastruey-Izquierdo A."/>
            <person name="Rokas A."/>
        </authorList>
    </citation>
    <scope>NUCLEOTIDE SEQUENCE</scope>
    <source>
        <strain evidence="1">CNM-CM5793</strain>
        <strain evidence="2">CNM-CM6106</strain>
    </source>
</reference>
<dbReference type="AlphaFoldDB" id="A0A8H6UTK1"/>
<dbReference type="PANTHER" id="PTHR41677">
    <property type="entry name" value="YALI0B19030P"/>
    <property type="match status" value="1"/>
</dbReference>
<dbReference type="Proteomes" id="UP000662466">
    <property type="component" value="Unassembled WGS sequence"/>
</dbReference>
<accession>A0A8H6UTK1</accession>
<keyword evidence="3" id="KW-1185">Reference proteome</keyword>
<proteinExistence type="predicted"/>
<dbReference type="PANTHER" id="PTHR41677:SF1">
    <property type="entry name" value="FE2OG DIOXYGENASE DOMAIN-CONTAINING PROTEIN"/>
    <property type="match status" value="1"/>
</dbReference>
<dbReference type="Proteomes" id="UP000630445">
    <property type="component" value="Unassembled WGS sequence"/>
</dbReference>
<evidence type="ECO:0000313" key="3">
    <source>
        <dbReference type="Proteomes" id="UP000630445"/>
    </source>
</evidence>
<evidence type="ECO:0000313" key="2">
    <source>
        <dbReference type="EMBL" id="KAF7166377.1"/>
    </source>
</evidence>
<comment type="caution">
    <text evidence="2">The sequence shown here is derived from an EMBL/GenBank/DDBJ whole genome shotgun (WGS) entry which is preliminary data.</text>
</comment>
<evidence type="ECO:0000313" key="1">
    <source>
        <dbReference type="EMBL" id="KAF7118156.1"/>
    </source>
</evidence>
<gene>
    <name evidence="1" type="ORF">CNMCM5793_007549</name>
    <name evidence="2" type="ORF">CNMCM6106_002204</name>
</gene>
<protein>
    <submittedName>
        <fullName evidence="2">Uncharacterized protein</fullName>
    </submittedName>
</protein>
<sequence>MGPLVAFDAAKHLAYSPPEKILKMEDLGQQPTALSAVASTEPFPLLSYEAVLEHRRELFSQKVLDNCLHHTRPGSVQLRGMAPRYAPFIHQFWHSPEVLKIISENAGVELIPAMDYEISHTNVQLGPGGPAGVRATPVQPPAATKEAIDRFEKEKPKARAVTDQSKPIIEWHKDSHPFVCVVMLSDARYMVGGETELQKADGTTVKVKAPQMGCAVVLQGRYITHTAAPAANMPERVTIVTSFRPKSAVLLDETTNANARSPGAACAYRGRSAEGKV</sequence>
<name>A0A8H6UTK1_9EURO</name>
<dbReference type="OrthoDB" id="10256055at2759"/>